<dbReference type="Gene3D" id="3.40.190.150">
    <property type="entry name" value="Bordetella uptake gene, domain 1"/>
    <property type="match status" value="1"/>
</dbReference>
<gene>
    <name evidence="2" type="ORF">LMG31506_05301</name>
</gene>
<accession>A0A916IXQ5</accession>
<dbReference type="Pfam" id="PF03401">
    <property type="entry name" value="TctC"/>
    <property type="match status" value="1"/>
</dbReference>
<comment type="similarity">
    <text evidence="1">Belongs to the UPF0065 (bug) family.</text>
</comment>
<dbReference type="Gene3D" id="3.40.190.10">
    <property type="entry name" value="Periplasmic binding protein-like II"/>
    <property type="match status" value="1"/>
</dbReference>
<comment type="caution">
    <text evidence="2">The sequence shown here is derived from an EMBL/GenBank/DDBJ whole genome shotgun (WGS) entry which is preliminary data.</text>
</comment>
<proteinExistence type="inferred from homology"/>
<dbReference type="PANTHER" id="PTHR42928">
    <property type="entry name" value="TRICARBOXYLATE-BINDING PROTEIN"/>
    <property type="match status" value="1"/>
</dbReference>
<protein>
    <recommendedName>
        <fullName evidence="4">Tripartite tricarboxylate transporter substrate binding protein</fullName>
    </recommendedName>
</protein>
<evidence type="ECO:0000313" key="2">
    <source>
        <dbReference type="EMBL" id="CAG2155156.1"/>
    </source>
</evidence>
<keyword evidence="3" id="KW-1185">Reference proteome</keyword>
<reference evidence="2" key="1">
    <citation type="submission" date="2021-03" db="EMBL/GenBank/DDBJ databases">
        <authorList>
            <person name="Peeters C."/>
        </authorList>
    </citation>
    <scope>NUCLEOTIDE SEQUENCE</scope>
    <source>
        <strain evidence="2">LMG 31506</strain>
    </source>
</reference>
<dbReference type="Proteomes" id="UP000672934">
    <property type="component" value="Unassembled WGS sequence"/>
</dbReference>
<organism evidence="2 3">
    <name type="scientific">Cupriavidus yeoncheonensis</name>
    <dbReference type="NCBI Taxonomy" id="1462994"/>
    <lineage>
        <taxon>Bacteria</taxon>
        <taxon>Pseudomonadati</taxon>
        <taxon>Pseudomonadota</taxon>
        <taxon>Betaproteobacteria</taxon>
        <taxon>Burkholderiales</taxon>
        <taxon>Burkholderiaceae</taxon>
        <taxon>Cupriavidus</taxon>
    </lineage>
</organism>
<dbReference type="AlphaFoldDB" id="A0A916IXQ5"/>
<evidence type="ECO:0008006" key="4">
    <source>
        <dbReference type="Google" id="ProtNLM"/>
    </source>
</evidence>
<dbReference type="InterPro" id="IPR005064">
    <property type="entry name" value="BUG"/>
</dbReference>
<sequence length="226" mass="24715">MALSALRKGGKVGVEQFKLVYPLRISDMALVSTMKNPPKGIDELVALSKKRESNPLSFGNWGPGSLSHVAALDLRAQTGIKGIDVPYKGGAPLLQDILAGNIDLGFLPLNGQIIDLVKAGKLHVVFIASDQRSAHLPNAAAAGESRLVKDFRYRVWPSIFVSRKTSPEVQKKLHDVFAAAVHDPDYQLWATSTGATSMSPMSTEDTEKFMQAEQARFKRVQMLMKE</sequence>
<dbReference type="InterPro" id="IPR042100">
    <property type="entry name" value="Bug_dom1"/>
</dbReference>
<dbReference type="PANTHER" id="PTHR42928:SF5">
    <property type="entry name" value="BLR1237 PROTEIN"/>
    <property type="match status" value="1"/>
</dbReference>
<evidence type="ECO:0000256" key="1">
    <source>
        <dbReference type="ARBA" id="ARBA00006987"/>
    </source>
</evidence>
<name>A0A916IXQ5_9BURK</name>
<evidence type="ECO:0000313" key="3">
    <source>
        <dbReference type="Proteomes" id="UP000672934"/>
    </source>
</evidence>
<dbReference type="SUPFAM" id="SSF53850">
    <property type="entry name" value="Periplasmic binding protein-like II"/>
    <property type="match status" value="1"/>
</dbReference>
<dbReference type="EMBL" id="CAJPUY010000024">
    <property type="protein sequence ID" value="CAG2155156.1"/>
    <property type="molecule type" value="Genomic_DNA"/>
</dbReference>